<evidence type="ECO:0000313" key="2">
    <source>
        <dbReference type="EMBL" id="KAJ4980478.1"/>
    </source>
</evidence>
<sequence length="182" mass="19628">MYEPNVSALQGNLVKEARKECSPKTSTAKPDNEQNASSFHSKLKEVSIQETPVDESNFKLNVGSCQSKLITEASKDSVPKIESIDGINVGALHIKQNETLGGKSKCDSNVISSHNKHDMAAHNFEATLVEKSYSKSFCDSRMPDSKSGMASVANNVGNGKISNCMVCGIVLSNQKECNTLET</sequence>
<feature type="region of interest" description="Disordered" evidence="1">
    <location>
        <begin position="15"/>
        <end position="42"/>
    </location>
</feature>
<reference evidence="2" key="1">
    <citation type="journal article" date="2023" name="Plant J.">
        <title>The genome of the king protea, Protea cynaroides.</title>
        <authorList>
            <person name="Chang J."/>
            <person name="Duong T.A."/>
            <person name="Schoeman C."/>
            <person name="Ma X."/>
            <person name="Roodt D."/>
            <person name="Barker N."/>
            <person name="Li Z."/>
            <person name="Van de Peer Y."/>
            <person name="Mizrachi E."/>
        </authorList>
    </citation>
    <scope>NUCLEOTIDE SEQUENCE</scope>
    <source>
        <tissue evidence="2">Young leaves</tissue>
    </source>
</reference>
<dbReference type="EMBL" id="JAMYWD010000001">
    <property type="protein sequence ID" value="KAJ4980478.1"/>
    <property type="molecule type" value="Genomic_DNA"/>
</dbReference>
<evidence type="ECO:0000313" key="3">
    <source>
        <dbReference type="Proteomes" id="UP001141806"/>
    </source>
</evidence>
<proteinExistence type="predicted"/>
<feature type="compositionally biased region" description="Polar residues" evidence="1">
    <location>
        <begin position="23"/>
        <end position="40"/>
    </location>
</feature>
<dbReference type="AlphaFoldDB" id="A0A9Q0L115"/>
<dbReference type="OrthoDB" id="1893318at2759"/>
<name>A0A9Q0L115_9MAGN</name>
<organism evidence="2 3">
    <name type="scientific">Protea cynaroides</name>
    <dbReference type="NCBI Taxonomy" id="273540"/>
    <lineage>
        <taxon>Eukaryota</taxon>
        <taxon>Viridiplantae</taxon>
        <taxon>Streptophyta</taxon>
        <taxon>Embryophyta</taxon>
        <taxon>Tracheophyta</taxon>
        <taxon>Spermatophyta</taxon>
        <taxon>Magnoliopsida</taxon>
        <taxon>Proteales</taxon>
        <taxon>Proteaceae</taxon>
        <taxon>Protea</taxon>
    </lineage>
</organism>
<dbReference type="Proteomes" id="UP001141806">
    <property type="component" value="Unassembled WGS sequence"/>
</dbReference>
<keyword evidence="3" id="KW-1185">Reference proteome</keyword>
<comment type="caution">
    <text evidence="2">The sequence shown here is derived from an EMBL/GenBank/DDBJ whole genome shotgun (WGS) entry which is preliminary data.</text>
</comment>
<accession>A0A9Q0L115</accession>
<gene>
    <name evidence="2" type="ORF">NE237_031315</name>
</gene>
<protein>
    <submittedName>
        <fullName evidence="2">Uncharacterized protein</fullName>
    </submittedName>
</protein>
<evidence type="ECO:0000256" key="1">
    <source>
        <dbReference type="SAM" id="MobiDB-lite"/>
    </source>
</evidence>